<evidence type="ECO:0000313" key="3">
    <source>
        <dbReference type="EMBL" id="MCG4749424.1"/>
    </source>
</evidence>
<comment type="caution">
    <text evidence="3">The sequence shown here is derived from an EMBL/GenBank/DDBJ whole genome shotgun (WGS) entry which is preliminary data.</text>
</comment>
<dbReference type="GeneID" id="97203495"/>
<dbReference type="AlphaFoldDB" id="A0AAW5C8P5"/>
<dbReference type="Pfam" id="PF01381">
    <property type="entry name" value="HTH_3"/>
    <property type="match status" value="1"/>
</dbReference>
<evidence type="ECO:0000259" key="2">
    <source>
        <dbReference type="PROSITE" id="PS50943"/>
    </source>
</evidence>
<gene>
    <name evidence="4" type="ORF">G5B36_08785</name>
    <name evidence="3" type="ORF">L0N08_28875</name>
</gene>
<dbReference type="PROSITE" id="PS50943">
    <property type="entry name" value="HTH_CROC1"/>
    <property type="match status" value="1"/>
</dbReference>
<accession>A0AAW5C8P5</accession>
<dbReference type="PANTHER" id="PTHR46558">
    <property type="entry name" value="TRACRIPTIONAL REGULATORY PROTEIN-RELATED-RELATED"/>
    <property type="match status" value="1"/>
</dbReference>
<keyword evidence="5" id="KW-1185">Reference proteome</keyword>
<dbReference type="CDD" id="cd00093">
    <property type="entry name" value="HTH_XRE"/>
    <property type="match status" value="1"/>
</dbReference>
<evidence type="ECO:0000313" key="6">
    <source>
        <dbReference type="Proteomes" id="UP001299608"/>
    </source>
</evidence>
<reference evidence="4 5" key="1">
    <citation type="journal article" date="2020" name="Cell Host Microbe">
        <title>Functional and Genomic Variation between Human-Derived Isolates of Lachnospiraceae Reveals Inter- and Intra-Species Diversity.</title>
        <authorList>
            <person name="Sorbara M.T."/>
            <person name="Littmann E.R."/>
            <person name="Fontana E."/>
            <person name="Moody T.U."/>
            <person name="Kohout C.E."/>
            <person name="Gjonbalaj M."/>
            <person name="Eaton V."/>
            <person name="Seok R."/>
            <person name="Leiner I.M."/>
            <person name="Pamer E.G."/>
        </authorList>
    </citation>
    <scope>NUCLEOTIDE SEQUENCE [LARGE SCALE GENOMIC DNA]</scope>
    <source>
        <strain evidence="4 5">MSK.1.17</strain>
    </source>
</reference>
<feature type="domain" description="HTH cro/C1-type" evidence="2">
    <location>
        <begin position="6"/>
        <end position="60"/>
    </location>
</feature>
<evidence type="ECO:0000256" key="1">
    <source>
        <dbReference type="ARBA" id="ARBA00023125"/>
    </source>
</evidence>
<sequence length="101" mass="11486">MFPKQIKYLRQSRALSQVQLADKLGVKKQSISNWENDNIRPSVEMLEKIADFFDVSTDYLLGREEKGKGLGGVNTLDVTGLSPLQIKHIQLIVDDIRERNS</sequence>
<dbReference type="SMART" id="SM00530">
    <property type="entry name" value="HTH_XRE"/>
    <property type="match status" value="1"/>
</dbReference>
<evidence type="ECO:0000313" key="4">
    <source>
        <dbReference type="EMBL" id="NSJ48794.1"/>
    </source>
</evidence>
<protein>
    <submittedName>
        <fullName evidence="3">Helix-turn-helix domain-containing protein</fullName>
    </submittedName>
    <submittedName>
        <fullName evidence="4">Helix-turn-helix transcriptional regulator</fullName>
    </submittedName>
</protein>
<dbReference type="Gene3D" id="1.10.260.40">
    <property type="entry name" value="lambda repressor-like DNA-binding domains"/>
    <property type="match status" value="1"/>
</dbReference>
<dbReference type="RefSeq" id="WP_117561808.1">
    <property type="nucleotide sequence ID" value="NZ_BAABZL010000001.1"/>
</dbReference>
<proteinExistence type="predicted"/>
<dbReference type="SUPFAM" id="SSF47413">
    <property type="entry name" value="lambda repressor-like DNA-binding domains"/>
    <property type="match status" value="1"/>
</dbReference>
<dbReference type="GO" id="GO:0003677">
    <property type="term" value="F:DNA binding"/>
    <property type="evidence" value="ECO:0007669"/>
    <property type="project" value="UniProtKB-KW"/>
</dbReference>
<evidence type="ECO:0000313" key="5">
    <source>
        <dbReference type="Proteomes" id="UP000669239"/>
    </source>
</evidence>
<organism evidence="3 6">
    <name type="scientific">Enterocloster aldenensis</name>
    <dbReference type="NCBI Taxonomy" id="358742"/>
    <lineage>
        <taxon>Bacteria</taxon>
        <taxon>Bacillati</taxon>
        <taxon>Bacillota</taxon>
        <taxon>Clostridia</taxon>
        <taxon>Lachnospirales</taxon>
        <taxon>Lachnospiraceae</taxon>
        <taxon>Enterocloster</taxon>
    </lineage>
</organism>
<dbReference type="PANTHER" id="PTHR46558:SF11">
    <property type="entry name" value="HTH-TYPE TRANSCRIPTIONAL REGULATOR XRE"/>
    <property type="match status" value="1"/>
</dbReference>
<dbReference type="InterPro" id="IPR010982">
    <property type="entry name" value="Lambda_DNA-bd_dom_sf"/>
</dbReference>
<dbReference type="EMBL" id="JAAITT010000010">
    <property type="protein sequence ID" value="NSJ48794.1"/>
    <property type="molecule type" value="Genomic_DNA"/>
</dbReference>
<dbReference type="Proteomes" id="UP001299608">
    <property type="component" value="Unassembled WGS sequence"/>
</dbReference>
<reference evidence="4" key="2">
    <citation type="submission" date="2020-02" db="EMBL/GenBank/DDBJ databases">
        <authorList>
            <person name="Littmann E."/>
            <person name="Sorbara M."/>
        </authorList>
    </citation>
    <scope>NUCLEOTIDE SEQUENCE</scope>
    <source>
        <strain evidence="4">MSK.1.17</strain>
    </source>
</reference>
<dbReference type="InterPro" id="IPR001387">
    <property type="entry name" value="Cro/C1-type_HTH"/>
</dbReference>
<keyword evidence="1" id="KW-0238">DNA-binding</keyword>
<dbReference type="Proteomes" id="UP000669239">
    <property type="component" value="Unassembled WGS sequence"/>
</dbReference>
<reference evidence="3" key="3">
    <citation type="submission" date="2022-01" db="EMBL/GenBank/DDBJ databases">
        <title>Collection of gut derived symbiotic bacterial strains cultured from healthy donors.</title>
        <authorList>
            <person name="Lin H."/>
            <person name="Kohout C."/>
            <person name="Waligurski E."/>
            <person name="Pamer E.G."/>
        </authorList>
    </citation>
    <scope>NUCLEOTIDE SEQUENCE</scope>
    <source>
        <strain evidence="3">DFI.6.55</strain>
    </source>
</reference>
<name>A0AAW5C8P5_9FIRM</name>
<dbReference type="EMBL" id="JAKNGE010000065">
    <property type="protein sequence ID" value="MCG4749424.1"/>
    <property type="molecule type" value="Genomic_DNA"/>
</dbReference>